<proteinExistence type="predicted"/>
<comment type="caution">
    <text evidence="1">The sequence shown here is derived from an EMBL/GenBank/DDBJ whole genome shotgun (WGS) entry which is preliminary data.</text>
</comment>
<dbReference type="InterPro" id="IPR027417">
    <property type="entry name" value="P-loop_NTPase"/>
</dbReference>
<dbReference type="AlphaFoldDB" id="A0AAE0LDP9"/>
<dbReference type="GO" id="GO:0016301">
    <property type="term" value="F:kinase activity"/>
    <property type="evidence" value="ECO:0007669"/>
    <property type="project" value="UniProtKB-KW"/>
</dbReference>
<sequence length="115" mass="12739">ALKNATGKSKVDTLFVHVLPADKEELQQRMQAELMEAESTVSKRIEHTALQIQKANANTSLFDHILIDEGDQVRDEVELCWLRLSLAIRSPAVSGTPKGRAWLLRGSGIPPAKPR</sequence>
<keyword evidence="1" id="KW-0418">Kinase</keyword>
<name>A0AAE0LDP9_9CHLO</name>
<dbReference type="Proteomes" id="UP001190700">
    <property type="component" value="Unassembled WGS sequence"/>
</dbReference>
<organism evidence="1 2">
    <name type="scientific">Cymbomonas tetramitiformis</name>
    <dbReference type="NCBI Taxonomy" id="36881"/>
    <lineage>
        <taxon>Eukaryota</taxon>
        <taxon>Viridiplantae</taxon>
        <taxon>Chlorophyta</taxon>
        <taxon>Pyramimonadophyceae</taxon>
        <taxon>Pyramimonadales</taxon>
        <taxon>Pyramimonadaceae</taxon>
        <taxon>Cymbomonas</taxon>
    </lineage>
</organism>
<feature type="non-terminal residue" evidence="1">
    <location>
        <position position="1"/>
    </location>
</feature>
<dbReference type="EMBL" id="LGRX02004131">
    <property type="protein sequence ID" value="KAK3280985.1"/>
    <property type="molecule type" value="Genomic_DNA"/>
</dbReference>
<keyword evidence="1" id="KW-0808">Transferase</keyword>
<evidence type="ECO:0000313" key="2">
    <source>
        <dbReference type="Proteomes" id="UP001190700"/>
    </source>
</evidence>
<dbReference type="Gene3D" id="3.40.50.300">
    <property type="entry name" value="P-loop containing nucleotide triphosphate hydrolases"/>
    <property type="match status" value="1"/>
</dbReference>
<accession>A0AAE0LDP9</accession>
<evidence type="ECO:0000313" key="1">
    <source>
        <dbReference type="EMBL" id="KAK3280985.1"/>
    </source>
</evidence>
<keyword evidence="2" id="KW-1185">Reference proteome</keyword>
<gene>
    <name evidence="1" type="ORF">CYMTET_11204</name>
</gene>
<reference evidence="1 2" key="1">
    <citation type="journal article" date="2015" name="Genome Biol. Evol.">
        <title>Comparative Genomics of a Bacterivorous Green Alga Reveals Evolutionary Causalities and Consequences of Phago-Mixotrophic Mode of Nutrition.</title>
        <authorList>
            <person name="Burns J.A."/>
            <person name="Paasch A."/>
            <person name="Narechania A."/>
            <person name="Kim E."/>
        </authorList>
    </citation>
    <scope>NUCLEOTIDE SEQUENCE [LARGE SCALE GENOMIC DNA]</scope>
    <source>
        <strain evidence="1 2">PLY_AMNH</strain>
    </source>
</reference>
<protein>
    <submittedName>
        <fullName evidence="1">Adenylate kinase</fullName>
    </submittedName>
</protein>